<dbReference type="InterPro" id="IPR003594">
    <property type="entry name" value="HATPase_dom"/>
</dbReference>
<dbReference type="PRINTS" id="PR00418">
    <property type="entry name" value="TPI2FAMILY"/>
</dbReference>
<evidence type="ECO:0000256" key="8">
    <source>
        <dbReference type="ARBA" id="ARBA00023125"/>
    </source>
</evidence>
<feature type="binding site" evidence="10">
    <location>
        <position position="512"/>
    </location>
    <ligand>
        <name>Mg(2+)</name>
        <dbReference type="ChEBI" id="CHEBI:18420"/>
        <label>1</label>
        <note>catalytic</note>
    </ligand>
</feature>
<evidence type="ECO:0000313" key="12">
    <source>
        <dbReference type="EMBL" id="HGQ85447.1"/>
    </source>
</evidence>
<dbReference type="PRINTS" id="PR01159">
    <property type="entry name" value="DNAGYRASEB"/>
</dbReference>
<name>A0A7C4NZU7_9BACT</name>
<dbReference type="PANTHER" id="PTHR45866:SF1">
    <property type="entry name" value="DNA GYRASE SUBUNIT B, MITOCHONDRIAL"/>
    <property type="match status" value="1"/>
</dbReference>
<dbReference type="EC" id="5.6.2.2" evidence="10"/>
<dbReference type="InterPro" id="IPR036890">
    <property type="entry name" value="HATPase_C_sf"/>
</dbReference>
<dbReference type="NCBIfam" id="TIGR01059">
    <property type="entry name" value="gyrB"/>
    <property type="match status" value="1"/>
</dbReference>
<dbReference type="SUPFAM" id="SSF56719">
    <property type="entry name" value="Type II DNA topoisomerase"/>
    <property type="match status" value="1"/>
</dbReference>
<dbReference type="Pfam" id="PF02518">
    <property type="entry name" value="HATPase_c"/>
    <property type="match status" value="1"/>
</dbReference>
<evidence type="ECO:0000256" key="3">
    <source>
        <dbReference type="ARBA" id="ARBA00022723"/>
    </source>
</evidence>
<evidence type="ECO:0000256" key="1">
    <source>
        <dbReference type="ARBA" id="ARBA00000185"/>
    </source>
</evidence>
<evidence type="ECO:0000256" key="4">
    <source>
        <dbReference type="ARBA" id="ARBA00022741"/>
    </source>
</evidence>
<dbReference type="SUPFAM" id="SSF55874">
    <property type="entry name" value="ATPase domain of HSP90 chaperone/DNA topoisomerase II/histidine kinase"/>
    <property type="match status" value="1"/>
</dbReference>
<evidence type="ECO:0000256" key="7">
    <source>
        <dbReference type="ARBA" id="ARBA00023029"/>
    </source>
</evidence>
<evidence type="ECO:0000256" key="9">
    <source>
        <dbReference type="ARBA" id="ARBA00023235"/>
    </source>
</evidence>
<dbReference type="NCBIfam" id="NF004189">
    <property type="entry name" value="PRK05644.1"/>
    <property type="match status" value="1"/>
</dbReference>
<dbReference type="FunFam" id="3.30.230.10:FF:000005">
    <property type="entry name" value="DNA gyrase subunit B"/>
    <property type="match status" value="1"/>
</dbReference>
<dbReference type="Gene3D" id="3.40.50.670">
    <property type="match status" value="2"/>
</dbReference>
<organism evidence="12">
    <name type="scientific">Thermodesulfobacterium geofontis</name>
    <dbReference type="NCBI Taxonomy" id="1295609"/>
    <lineage>
        <taxon>Bacteria</taxon>
        <taxon>Pseudomonadati</taxon>
        <taxon>Thermodesulfobacteriota</taxon>
        <taxon>Thermodesulfobacteria</taxon>
        <taxon>Thermodesulfobacteriales</taxon>
        <taxon>Thermodesulfobacteriaceae</taxon>
        <taxon>Thermodesulfobacterium</taxon>
    </lineage>
</organism>
<accession>A0A7C4NZU7</accession>
<dbReference type="InterPro" id="IPR002288">
    <property type="entry name" value="DNA_gyrase_B_C"/>
</dbReference>
<feature type="binding site" evidence="10">
    <location>
        <position position="514"/>
    </location>
    <ligand>
        <name>Mg(2+)</name>
        <dbReference type="ChEBI" id="CHEBI:18420"/>
        <label>2</label>
    </ligand>
</feature>
<dbReference type="PROSITE" id="PS00177">
    <property type="entry name" value="TOPOISOMERASE_II"/>
    <property type="match status" value="1"/>
</dbReference>
<dbReference type="InterPro" id="IPR014721">
    <property type="entry name" value="Ribsml_uS5_D2-typ_fold_subgr"/>
</dbReference>
<keyword evidence="4 10" id="KW-0547">Nucleotide-binding</keyword>
<keyword evidence="10" id="KW-0963">Cytoplasm</keyword>
<protein>
    <recommendedName>
        <fullName evidence="10">DNA gyrase subunit B</fullName>
        <ecNumber evidence="10">5.6.2.2</ecNumber>
    </recommendedName>
</protein>
<dbReference type="InterPro" id="IPR001241">
    <property type="entry name" value="Topo_IIA"/>
</dbReference>
<dbReference type="InterPro" id="IPR013760">
    <property type="entry name" value="Topo_IIA-like_dom_sf"/>
</dbReference>
<comment type="cofactor">
    <cofactor evidence="10">
        <name>Mg(2+)</name>
        <dbReference type="ChEBI" id="CHEBI:18420"/>
    </cofactor>
    <cofactor evidence="10">
        <name>Mn(2+)</name>
        <dbReference type="ChEBI" id="CHEBI:29035"/>
    </cofactor>
    <cofactor evidence="10">
        <name>Ca(2+)</name>
        <dbReference type="ChEBI" id="CHEBI:29108"/>
    </cofactor>
    <text evidence="10">Binds two Mg(2+) per subunit. The magnesium ions form salt bridges with both the protein and the DNA. Can also accept other divalent metal cations, such as Mn(2+) or Ca(2+).</text>
</comment>
<dbReference type="FunFam" id="3.40.50.670:FF:000001">
    <property type="entry name" value="DNA topoisomerase 2"/>
    <property type="match status" value="1"/>
</dbReference>
<dbReference type="InterPro" id="IPR013506">
    <property type="entry name" value="Topo_IIA_bsu_dom2"/>
</dbReference>
<dbReference type="Gene3D" id="3.30.565.10">
    <property type="entry name" value="Histidine kinase-like ATPase, C-terminal domain"/>
    <property type="match status" value="1"/>
</dbReference>
<dbReference type="GO" id="GO:0005524">
    <property type="term" value="F:ATP binding"/>
    <property type="evidence" value="ECO:0007669"/>
    <property type="project" value="UniProtKB-UniRule"/>
</dbReference>
<dbReference type="Gene3D" id="3.30.230.10">
    <property type="match status" value="1"/>
</dbReference>
<keyword evidence="3 10" id="KW-0479">Metal-binding</keyword>
<evidence type="ECO:0000256" key="5">
    <source>
        <dbReference type="ARBA" id="ARBA00022840"/>
    </source>
</evidence>
<comment type="subunit">
    <text evidence="10">Heterotetramer, composed of two GyrA and two GyrB chains. In the heterotetramer, GyrA contains the active site tyrosine that forms a transient covalent intermediate with DNA, while GyrB binds cofactors and catalyzes ATP hydrolysis.</text>
</comment>
<dbReference type="GO" id="GO:0006265">
    <property type="term" value="P:DNA topological change"/>
    <property type="evidence" value="ECO:0007669"/>
    <property type="project" value="UniProtKB-UniRule"/>
</dbReference>
<dbReference type="NCBIfam" id="NF011501">
    <property type="entry name" value="PRK14939.1"/>
    <property type="match status" value="1"/>
</dbReference>
<dbReference type="AlphaFoldDB" id="A0A7C4NZU7"/>
<evidence type="ECO:0000256" key="6">
    <source>
        <dbReference type="ARBA" id="ARBA00022842"/>
    </source>
</evidence>
<dbReference type="PANTHER" id="PTHR45866">
    <property type="entry name" value="DNA GYRASE/TOPOISOMERASE SUBUNIT B"/>
    <property type="match status" value="1"/>
</dbReference>
<dbReference type="CDD" id="cd03366">
    <property type="entry name" value="TOPRIM_TopoIIA_GyrB"/>
    <property type="match status" value="1"/>
</dbReference>
<dbReference type="InterPro" id="IPR020568">
    <property type="entry name" value="Ribosomal_Su5_D2-typ_SF"/>
</dbReference>
<comment type="miscellaneous">
    <text evidence="10">Few gyrases are as efficient as E.coli at forming negative supercoils. Not all organisms have 2 type II topoisomerases; in organisms with a single type II topoisomerase this enzyme also has to decatenate newly replicated chromosomes.</text>
</comment>
<dbReference type="FunFam" id="3.30.565.10:FF:000002">
    <property type="entry name" value="DNA gyrase subunit B"/>
    <property type="match status" value="1"/>
</dbReference>
<dbReference type="SUPFAM" id="SSF54211">
    <property type="entry name" value="Ribosomal protein S5 domain 2-like"/>
    <property type="match status" value="1"/>
</dbReference>
<dbReference type="GO" id="GO:0006261">
    <property type="term" value="P:DNA-templated DNA replication"/>
    <property type="evidence" value="ECO:0007669"/>
    <property type="project" value="UniProtKB-UniRule"/>
</dbReference>
<keyword evidence="6 10" id="KW-0460">Magnesium</keyword>
<feature type="binding site" evidence="10">
    <location>
        <position position="512"/>
    </location>
    <ligand>
        <name>Mg(2+)</name>
        <dbReference type="ChEBI" id="CHEBI:18420"/>
        <label>2</label>
    </ligand>
</feature>
<dbReference type="SMART" id="SM00387">
    <property type="entry name" value="HATPase_c"/>
    <property type="match status" value="1"/>
</dbReference>
<dbReference type="GO" id="GO:0003918">
    <property type="term" value="F:DNA topoisomerase type II (double strand cut, ATP-hydrolyzing) activity"/>
    <property type="evidence" value="ECO:0007669"/>
    <property type="project" value="UniProtKB-UniRule"/>
</dbReference>
<dbReference type="GO" id="GO:0003677">
    <property type="term" value="F:DNA binding"/>
    <property type="evidence" value="ECO:0007669"/>
    <property type="project" value="UniProtKB-KW"/>
</dbReference>
<dbReference type="GO" id="GO:0005694">
    <property type="term" value="C:chromosome"/>
    <property type="evidence" value="ECO:0007669"/>
    <property type="project" value="InterPro"/>
</dbReference>
<sequence>MKILGKKEKESQKNMDFTQNYEASSIKVLSGLEGVRARPAMYIGSTDISGFHHLLWEVLDNAVDEALAGYATEIIVTLHKDGSASCEDNGRGIPTDIHPEEGISALELVMTRLHAGAKFDHGVYKVSGGLHGVGVSVVNALSEWLIAEVYRDGKIFRQTYKRGIPDGPIQVVGETKKRGTLVRFKPDPEIFGNLEFDLEIVQKRIKELSYLNPEIKFYLIDERIGFFEKYHYKGGIVELVKALNAKKNPIHSKVIYISGEKENVKVEVAIQYNSSYTETLYSYVNNIHTKEGGTHVIGFRSALTKAINRYISDEKIPKQFKIKVEGEDVKDGLCAVISLKVPDPQFEGQTKMKLGNSEIKPIVESIVYEGLIKFLEENPSEAKKIIQKITIAAKAREASKKARELIRKKSEIEEFLVAGKLADCSEKDPEKRELFIVEGDSAGGSAKQARDRRFQAILPLKGKILNVEKANIEKMLSSEEIKSIIAALGAGIGPDNFNSEKCRYHKIIIMTDADIDGAHIRTLLLTFFYRQMPELIEKGWLFIAQPPLYRVVEGKKETYLKDDEELDKYILKRISEGVKAYFIKDSPKEKIEIKEFRNLFLTCAKLDRILLNLFKKNYPPQVILLLLKAGLNNLSFFEDLSKMESLAKDCQNLGFKISKIKPSDYNPKYYEFFIYSEKESFISTRIGPELILEKDYREAYKIFENLRSYIFYKLQIVYKDSIKVWENWIFYIGEFLQYLREEGRKGLFIQRYKGLGEMNSKQLWETTMDPKNRVLKKVSIYDAEKADELFSILMGEDVEPRKEFIYQHALEYRELDI</sequence>
<keyword evidence="5 10" id="KW-0067">ATP-binding</keyword>
<dbReference type="SMART" id="SM00433">
    <property type="entry name" value="TOP2c"/>
    <property type="match status" value="1"/>
</dbReference>
<comment type="catalytic activity">
    <reaction evidence="1 10">
        <text>ATP-dependent breakage, passage and rejoining of double-stranded DNA.</text>
        <dbReference type="EC" id="5.6.2.2"/>
    </reaction>
</comment>
<dbReference type="EMBL" id="DSZN01000067">
    <property type="protein sequence ID" value="HGQ85447.1"/>
    <property type="molecule type" value="Genomic_DNA"/>
</dbReference>
<feature type="site" description="Interaction with DNA" evidence="10">
    <location>
        <position position="463"/>
    </location>
</feature>
<feature type="binding site" evidence="10">
    <location>
        <position position="438"/>
    </location>
    <ligand>
        <name>Mg(2+)</name>
        <dbReference type="ChEBI" id="CHEBI:18420"/>
        <label>1</label>
        <note>catalytic</note>
    </ligand>
</feature>
<evidence type="ECO:0000256" key="2">
    <source>
        <dbReference type="ARBA" id="ARBA00010708"/>
    </source>
</evidence>
<dbReference type="HAMAP" id="MF_01898">
    <property type="entry name" value="GyrB"/>
    <property type="match status" value="1"/>
</dbReference>
<dbReference type="InterPro" id="IPR034160">
    <property type="entry name" value="TOPRIM_GyrB"/>
</dbReference>
<proteinExistence type="inferred from homology"/>
<comment type="subcellular location">
    <subcellularLocation>
        <location evidence="10">Cytoplasm</location>
    </subcellularLocation>
</comment>
<dbReference type="InterPro" id="IPR018522">
    <property type="entry name" value="TopoIIA_CS"/>
</dbReference>
<keyword evidence="7 10" id="KW-0799">Topoisomerase</keyword>
<evidence type="ECO:0000256" key="10">
    <source>
        <dbReference type="HAMAP-Rule" id="MF_01898"/>
    </source>
</evidence>
<dbReference type="GO" id="GO:0005737">
    <property type="term" value="C:cytoplasm"/>
    <property type="evidence" value="ECO:0007669"/>
    <property type="project" value="UniProtKB-SubCell"/>
</dbReference>
<gene>
    <name evidence="10 12" type="primary">gyrB</name>
    <name evidence="12" type="ORF">ENT66_03585</name>
</gene>
<reference evidence="12" key="1">
    <citation type="journal article" date="2020" name="mSystems">
        <title>Genome- and Community-Level Interaction Insights into Carbon Utilization and Element Cycling Functions of Hydrothermarchaeota in Hydrothermal Sediment.</title>
        <authorList>
            <person name="Zhou Z."/>
            <person name="Liu Y."/>
            <person name="Xu W."/>
            <person name="Pan J."/>
            <person name="Luo Z.H."/>
            <person name="Li M."/>
        </authorList>
    </citation>
    <scope>NUCLEOTIDE SEQUENCE [LARGE SCALE GENOMIC DNA]</scope>
    <source>
        <strain evidence="12">SpSt-6</strain>
    </source>
</reference>
<dbReference type="Pfam" id="PF00986">
    <property type="entry name" value="DNA_gyraseB_C"/>
    <property type="match status" value="1"/>
</dbReference>
<comment type="similarity">
    <text evidence="2 10">Belongs to the type II topoisomerase GyrB family.</text>
</comment>
<keyword evidence="9 10" id="KW-0413">Isomerase</keyword>
<dbReference type="Pfam" id="PF01751">
    <property type="entry name" value="Toprim"/>
    <property type="match status" value="1"/>
</dbReference>
<dbReference type="GO" id="GO:0046872">
    <property type="term" value="F:metal ion binding"/>
    <property type="evidence" value="ECO:0007669"/>
    <property type="project" value="UniProtKB-KW"/>
</dbReference>
<dbReference type="InterPro" id="IPR013759">
    <property type="entry name" value="Topo_IIA_B_C"/>
</dbReference>
<evidence type="ECO:0000259" key="11">
    <source>
        <dbReference type="PROSITE" id="PS50880"/>
    </source>
</evidence>
<feature type="site" description="Interaction with DNA" evidence="10">
    <location>
        <position position="466"/>
    </location>
</feature>
<dbReference type="InterPro" id="IPR011557">
    <property type="entry name" value="GyrB"/>
</dbReference>
<dbReference type="PROSITE" id="PS50880">
    <property type="entry name" value="TOPRIM"/>
    <property type="match status" value="1"/>
</dbReference>
<comment type="caution">
    <text evidence="12">The sequence shown here is derived from an EMBL/GenBank/DDBJ whole genome shotgun (WGS) entry which is preliminary data.</text>
</comment>
<dbReference type="Pfam" id="PF00204">
    <property type="entry name" value="DNA_gyraseB"/>
    <property type="match status" value="1"/>
</dbReference>
<dbReference type="InterPro" id="IPR000565">
    <property type="entry name" value="Topo_IIA_B"/>
</dbReference>
<dbReference type="InterPro" id="IPR006171">
    <property type="entry name" value="TOPRIM_dom"/>
</dbReference>
<comment type="function">
    <text evidence="10">A type II topoisomerase that negatively supercoils closed circular double-stranded (ds) DNA in an ATP-dependent manner to modulate DNA topology and maintain chromosomes in an underwound state. Negative supercoiling favors strand separation, and DNA replication, transcription, recombination and repair, all of which involve strand separation. Also able to catalyze the interconversion of other topological isomers of dsDNA rings, including catenanes and knotted rings. Type II topoisomerases break and join 2 DNA strands simultaneously in an ATP-dependent manner.</text>
</comment>
<dbReference type="CDD" id="cd16928">
    <property type="entry name" value="HATPase_GyrB-like"/>
    <property type="match status" value="1"/>
</dbReference>
<feature type="domain" description="Toprim" evidence="11">
    <location>
        <begin position="432"/>
        <end position="547"/>
    </location>
</feature>
<dbReference type="CDD" id="cd00822">
    <property type="entry name" value="TopoII_Trans_DNA_gyrase"/>
    <property type="match status" value="1"/>
</dbReference>
<keyword evidence="8" id="KW-0238">DNA-binding</keyword>